<gene>
    <name evidence="8" type="ORF">AAAT34_05315</name>
</gene>
<dbReference type="Gene3D" id="1.10.1740.10">
    <property type="match status" value="1"/>
</dbReference>
<dbReference type="InterPro" id="IPR013324">
    <property type="entry name" value="RNA_pol_sigma_r3/r4-like"/>
</dbReference>
<keyword evidence="5" id="KW-0804">Transcription</keyword>
<evidence type="ECO:0000256" key="1">
    <source>
        <dbReference type="ARBA" id="ARBA00010641"/>
    </source>
</evidence>
<name>A0ABV1FPX9_9BACT</name>
<sequence>MTPEEFQNEAAHLRQSLVSEAMQYVRRADVAEDIVQDCLVRLWDMHGDLRSPMAALARIVTRNLCLDFVRRTPHTEDVAQLPQVDEADGTAERHEAVDRMMDIVTELPLVQQTVLRMRHIEGRDMAYIAHTLGMNEATARKALSRARMAVRNEYVKRYQEKAI</sequence>
<dbReference type="PANTHER" id="PTHR43133">
    <property type="entry name" value="RNA POLYMERASE ECF-TYPE SIGMA FACTO"/>
    <property type="match status" value="1"/>
</dbReference>
<feature type="domain" description="RNA polymerase sigma-70 region 2" evidence="6">
    <location>
        <begin position="12"/>
        <end position="71"/>
    </location>
</feature>
<dbReference type="InterPro" id="IPR036388">
    <property type="entry name" value="WH-like_DNA-bd_sf"/>
</dbReference>
<dbReference type="NCBIfam" id="TIGR02937">
    <property type="entry name" value="sigma70-ECF"/>
    <property type="match status" value="1"/>
</dbReference>
<organism evidence="8 9">
    <name type="scientific">Hallella faecis</name>
    <dbReference type="NCBI Taxonomy" id="2841596"/>
    <lineage>
        <taxon>Bacteria</taxon>
        <taxon>Pseudomonadati</taxon>
        <taxon>Bacteroidota</taxon>
        <taxon>Bacteroidia</taxon>
        <taxon>Bacteroidales</taxon>
        <taxon>Prevotellaceae</taxon>
        <taxon>Hallella</taxon>
    </lineage>
</organism>
<proteinExistence type="inferred from homology"/>
<protein>
    <submittedName>
        <fullName evidence="8">Sigma-70 family RNA polymerase sigma factor</fullName>
    </submittedName>
</protein>
<evidence type="ECO:0000313" key="9">
    <source>
        <dbReference type="Proteomes" id="UP001487296"/>
    </source>
</evidence>
<dbReference type="Pfam" id="PF04542">
    <property type="entry name" value="Sigma70_r2"/>
    <property type="match status" value="1"/>
</dbReference>
<dbReference type="InterPro" id="IPR014284">
    <property type="entry name" value="RNA_pol_sigma-70_dom"/>
</dbReference>
<dbReference type="InterPro" id="IPR013249">
    <property type="entry name" value="RNA_pol_sigma70_r4_t2"/>
</dbReference>
<keyword evidence="2" id="KW-0805">Transcription regulation</keyword>
<accession>A0ABV1FPX9</accession>
<evidence type="ECO:0000259" key="6">
    <source>
        <dbReference type="Pfam" id="PF04542"/>
    </source>
</evidence>
<keyword evidence="3" id="KW-0731">Sigma factor</keyword>
<dbReference type="SUPFAM" id="SSF88659">
    <property type="entry name" value="Sigma3 and sigma4 domains of RNA polymerase sigma factors"/>
    <property type="match status" value="1"/>
</dbReference>
<evidence type="ECO:0000256" key="3">
    <source>
        <dbReference type="ARBA" id="ARBA00023082"/>
    </source>
</evidence>
<reference evidence="8 9" key="1">
    <citation type="submission" date="2024-04" db="EMBL/GenBank/DDBJ databases">
        <title>Human intestinal bacterial collection.</title>
        <authorList>
            <person name="Pauvert C."/>
            <person name="Hitch T.C.A."/>
            <person name="Clavel T."/>
        </authorList>
    </citation>
    <scope>NUCLEOTIDE SEQUENCE [LARGE SCALE GENOMIC DNA]</scope>
    <source>
        <strain evidence="8 9">CLA-AA-H145</strain>
    </source>
</reference>
<dbReference type="InterPro" id="IPR039425">
    <property type="entry name" value="RNA_pol_sigma-70-like"/>
</dbReference>
<evidence type="ECO:0000256" key="5">
    <source>
        <dbReference type="ARBA" id="ARBA00023163"/>
    </source>
</evidence>
<dbReference type="Pfam" id="PF08281">
    <property type="entry name" value="Sigma70_r4_2"/>
    <property type="match status" value="1"/>
</dbReference>
<dbReference type="SUPFAM" id="SSF88946">
    <property type="entry name" value="Sigma2 domain of RNA polymerase sigma factors"/>
    <property type="match status" value="1"/>
</dbReference>
<comment type="similarity">
    <text evidence="1">Belongs to the sigma-70 factor family. ECF subfamily.</text>
</comment>
<dbReference type="Gene3D" id="1.10.10.10">
    <property type="entry name" value="Winged helix-like DNA-binding domain superfamily/Winged helix DNA-binding domain"/>
    <property type="match status" value="1"/>
</dbReference>
<dbReference type="RefSeq" id="WP_215759455.1">
    <property type="nucleotide sequence ID" value="NZ_JAHKBE010000012.1"/>
</dbReference>
<evidence type="ECO:0000313" key="8">
    <source>
        <dbReference type="EMBL" id="MEQ2486476.1"/>
    </source>
</evidence>
<keyword evidence="9" id="KW-1185">Reference proteome</keyword>
<dbReference type="InterPro" id="IPR007627">
    <property type="entry name" value="RNA_pol_sigma70_r2"/>
</dbReference>
<dbReference type="Proteomes" id="UP001487296">
    <property type="component" value="Unassembled WGS sequence"/>
</dbReference>
<evidence type="ECO:0000256" key="4">
    <source>
        <dbReference type="ARBA" id="ARBA00023125"/>
    </source>
</evidence>
<dbReference type="InterPro" id="IPR013325">
    <property type="entry name" value="RNA_pol_sigma_r2"/>
</dbReference>
<feature type="domain" description="RNA polymerase sigma factor 70 region 4 type 2" evidence="7">
    <location>
        <begin position="100"/>
        <end position="149"/>
    </location>
</feature>
<keyword evidence="4" id="KW-0238">DNA-binding</keyword>
<evidence type="ECO:0000259" key="7">
    <source>
        <dbReference type="Pfam" id="PF08281"/>
    </source>
</evidence>
<dbReference type="PANTHER" id="PTHR43133:SF8">
    <property type="entry name" value="RNA POLYMERASE SIGMA FACTOR HI_1459-RELATED"/>
    <property type="match status" value="1"/>
</dbReference>
<dbReference type="EMBL" id="JBBNFP010000014">
    <property type="protein sequence ID" value="MEQ2486476.1"/>
    <property type="molecule type" value="Genomic_DNA"/>
</dbReference>
<comment type="caution">
    <text evidence="8">The sequence shown here is derived from an EMBL/GenBank/DDBJ whole genome shotgun (WGS) entry which is preliminary data.</text>
</comment>
<evidence type="ECO:0000256" key="2">
    <source>
        <dbReference type="ARBA" id="ARBA00023015"/>
    </source>
</evidence>